<comment type="catalytic activity">
    <reaction evidence="6">
        <text>L-threonyl-[protein] + ATP = 3-O-(5'-adenylyl)-L-threonyl-[protein] + diphosphate</text>
        <dbReference type="Rhea" id="RHEA:54292"/>
        <dbReference type="Rhea" id="RHEA-COMP:11060"/>
        <dbReference type="Rhea" id="RHEA-COMP:13847"/>
        <dbReference type="ChEBI" id="CHEBI:30013"/>
        <dbReference type="ChEBI" id="CHEBI:30616"/>
        <dbReference type="ChEBI" id="CHEBI:33019"/>
        <dbReference type="ChEBI" id="CHEBI:138113"/>
        <dbReference type="EC" id="2.7.7.108"/>
    </reaction>
</comment>
<dbReference type="InterPro" id="IPR036597">
    <property type="entry name" value="Fido-like_dom_sf"/>
</dbReference>
<evidence type="ECO:0000259" key="8">
    <source>
        <dbReference type="PROSITE" id="PS51459"/>
    </source>
</evidence>
<keyword evidence="10" id="KW-1185">Reference proteome</keyword>
<dbReference type="Pfam" id="PF18543">
    <property type="entry name" value="ID"/>
    <property type="match status" value="1"/>
</dbReference>
<gene>
    <name evidence="9" type="ordered locus">BARCL_0631</name>
</gene>
<dbReference type="PANTHER" id="PTHR39560:SF1">
    <property type="entry name" value="PROTEIN ADENYLYLTRANSFERASE FIC-RELATED"/>
    <property type="match status" value="1"/>
</dbReference>
<dbReference type="InterPro" id="IPR012340">
    <property type="entry name" value="NA-bd_OB-fold"/>
</dbReference>
<dbReference type="EC" id="2.7.7.108" evidence="5"/>
<evidence type="ECO:0000256" key="7">
    <source>
        <dbReference type="ARBA" id="ARBA00048696"/>
    </source>
</evidence>
<dbReference type="KEGG" id="bcd:BARCL_0631"/>
<dbReference type="PROSITE" id="PS51459">
    <property type="entry name" value="FIDO"/>
    <property type="match status" value="1"/>
</dbReference>
<dbReference type="Proteomes" id="UP000009101">
    <property type="component" value="Chromosome"/>
</dbReference>
<dbReference type="PANTHER" id="PTHR39560">
    <property type="entry name" value="PROTEIN ADENYLYLTRANSFERASE FIC-RELATED"/>
    <property type="match status" value="1"/>
</dbReference>
<dbReference type="eggNOG" id="COG2184">
    <property type="taxonomic scope" value="Bacteria"/>
</dbReference>
<dbReference type="EMBL" id="FN645454">
    <property type="protein sequence ID" value="CBI76312.1"/>
    <property type="molecule type" value="Genomic_DNA"/>
</dbReference>
<dbReference type="HOGENOM" id="CLU_024177_0_0_5"/>
<dbReference type="NCBIfam" id="NF033856">
    <property type="entry name" value="T4SS_effec_BID"/>
    <property type="match status" value="1"/>
</dbReference>
<reference evidence="9 10" key="2">
    <citation type="journal article" date="2011" name="PLoS Genet.">
        <title>Parallel evolution of a type IV secretion system in radiating lineages of the host-restricted bacterial pathogen Bartonella.</title>
        <authorList>
            <person name="Engel P."/>
            <person name="Salzburger W."/>
            <person name="Liesch M."/>
            <person name="Chang C.C."/>
            <person name="Maruyama S."/>
            <person name="Lanz C."/>
            <person name="Calteau A."/>
            <person name="Lajus A."/>
            <person name="Medigue C."/>
            <person name="Schuster S.C."/>
            <person name="Dehio C."/>
        </authorList>
    </citation>
    <scope>NUCLEOTIDE SEQUENCE [LARGE SCALE GENOMIC DNA]</scope>
    <source>
        <strain evidence="10">CIP 104772 / 73</strain>
    </source>
</reference>
<dbReference type="GO" id="GO:0005524">
    <property type="term" value="F:ATP binding"/>
    <property type="evidence" value="ECO:0007669"/>
    <property type="project" value="UniProtKB-KW"/>
</dbReference>
<evidence type="ECO:0000313" key="10">
    <source>
        <dbReference type="Proteomes" id="UP000009101"/>
    </source>
</evidence>
<evidence type="ECO:0000256" key="3">
    <source>
        <dbReference type="ARBA" id="ARBA00022741"/>
    </source>
</evidence>
<sequence length="542" mass="62340">MTTSSDISLARNYAYPNSKTLKNKYGIMDFKKLEKKCTHDAKKVIVNLHQEPLPEKFDSSYLKYLHKCLFEDAFEWAGHTRDLPFTFKDGTTAQMLMMKMPNSNIFFVASNKIQESLQEFDQMLVAKNNLQGLSREEFIDEAAKLFSSLNYIHPFRGGNEPTQQMFFEKLAEAAGHRIDFSIVTQERMIRACTDAITLKGDEAHEAMKHLFEDISNPEKVRVLKELLNHIPRLECKRLDNEYVVMPREGMTYTGIYKGGSLDSIIVETVDSCVICHKDYLTPEQIKALKPGNRVTFTVPINKDLDQILIPAEKLAPLREEEIIKKIKNTDCIKESRKGIDHLLKLVYGDPTILDKHMNLINKDPEMGQQLAEQIRNSPKSISKLAGFKIWRIRSPKRRVAERNISSLSRAITQHVQIVKSVKDKIFIEYKRKQKRLEQVVKIPSKEVRESLNLPKDIQKKALESSPSLHRDLCDFLCKVNSRLSMSELEHIRDTNHKILAESIGISQSKAKIITQTFNKGVKLYKQFETIKADRSKIAAMTI</sequence>
<organism evidence="9 10">
    <name type="scientific">Bartonella clarridgeiae (strain CCUG 45776 / CIP 104772 / 73)</name>
    <dbReference type="NCBI Taxonomy" id="696125"/>
    <lineage>
        <taxon>Bacteria</taxon>
        <taxon>Pseudomonadati</taxon>
        <taxon>Pseudomonadota</taxon>
        <taxon>Alphaproteobacteria</taxon>
        <taxon>Hyphomicrobiales</taxon>
        <taxon>Bartonellaceae</taxon>
        <taxon>Bartonella</taxon>
    </lineage>
</organism>
<dbReference type="Gene3D" id="1.10.3290.10">
    <property type="entry name" value="Fido-like domain"/>
    <property type="match status" value="1"/>
</dbReference>
<evidence type="ECO:0000313" key="9">
    <source>
        <dbReference type="EMBL" id="CBI76312.1"/>
    </source>
</evidence>
<dbReference type="SUPFAM" id="SSF140931">
    <property type="entry name" value="Fic-like"/>
    <property type="match status" value="1"/>
</dbReference>
<dbReference type="InterPro" id="IPR040548">
    <property type="entry name" value="BepA_ID"/>
</dbReference>
<accession>E6YHH4</accession>
<proteinExistence type="predicted"/>
<dbReference type="GO" id="GO:0070733">
    <property type="term" value="F:AMPylase activity"/>
    <property type="evidence" value="ECO:0007669"/>
    <property type="project" value="UniProtKB-EC"/>
</dbReference>
<dbReference type="Pfam" id="PF17841">
    <property type="entry name" value="Bep_C_terminal"/>
    <property type="match status" value="1"/>
</dbReference>
<keyword evidence="1" id="KW-0808">Transferase</keyword>
<evidence type="ECO:0000256" key="4">
    <source>
        <dbReference type="ARBA" id="ARBA00022840"/>
    </source>
</evidence>
<reference evidence="10" key="1">
    <citation type="submission" date="2009-11" db="EMBL/GenBank/DDBJ databases">
        <title>Genome sequencing of Bartonella species and comparative genomics.</title>
        <authorList>
            <person name="Engel P."/>
            <person name="Salzburger W."/>
            <person name="Marius L."/>
            <person name="Chao-Chin C."/>
            <person name="Soichi M."/>
            <person name="Christa L."/>
            <person name="Alexandra C."/>
            <person name="Aurelie L."/>
            <person name="Claudine M."/>
            <person name="Stephan S.C."/>
            <person name="Christoph D."/>
        </authorList>
    </citation>
    <scope>NUCLEOTIDE SEQUENCE [LARGE SCALE GENOMIC DNA]</scope>
    <source>
        <strain evidence="10">CIP 104772 / 73</strain>
    </source>
</reference>
<dbReference type="STRING" id="696125.BARCL_0631"/>
<evidence type="ECO:0000256" key="1">
    <source>
        <dbReference type="ARBA" id="ARBA00022679"/>
    </source>
</evidence>
<dbReference type="InterPro" id="IPR003812">
    <property type="entry name" value="Fido"/>
</dbReference>
<dbReference type="Gene3D" id="2.40.50.140">
    <property type="entry name" value="Nucleic acid-binding proteins"/>
    <property type="match status" value="1"/>
</dbReference>
<dbReference type="InterPro" id="IPR041533">
    <property type="entry name" value="Bep_BID"/>
</dbReference>
<name>E6YHH4_BARC7</name>
<dbReference type="AlphaFoldDB" id="E6YHH4"/>
<keyword evidence="4" id="KW-0067">ATP-binding</keyword>
<evidence type="ECO:0000256" key="6">
    <source>
        <dbReference type="ARBA" id="ARBA00047939"/>
    </source>
</evidence>
<evidence type="ECO:0000256" key="2">
    <source>
        <dbReference type="ARBA" id="ARBA00022695"/>
    </source>
</evidence>
<keyword evidence="2" id="KW-0548">Nucleotidyltransferase</keyword>
<protein>
    <recommendedName>
        <fullName evidence="5">protein adenylyltransferase</fullName>
        <ecNumber evidence="5">2.7.7.108</ecNumber>
    </recommendedName>
</protein>
<dbReference type="RefSeq" id="WP_013544964.1">
    <property type="nucleotide sequence ID" value="NC_014932.1"/>
</dbReference>
<dbReference type="GO" id="GO:0051302">
    <property type="term" value="P:regulation of cell division"/>
    <property type="evidence" value="ECO:0007669"/>
    <property type="project" value="TreeGrafter"/>
</dbReference>
<keyword evidence="3" id="KW-0547">Nucleotide-binding</keyword>
<feature type="domain" description="Fido" evidence="8">
    <location>
        <begin position="57"/>
        <end position="213"/>
    </location>
</feature>
<dbReference type="OrthoDB" id="7926176at2"/>
<dbReference type="Pfam" id="PF02661">
    <property type="entry name" value="Fic"/>
    <property type="match status" value="1"/>
</dbReference>
<evidence type="ECO:0000256" key="5">
    <source>
        <dbReference type="ARBA" id="ARBA00034531"/>
    </source>
</evidence>
<comment type="catalytic activity">
    <reaction evidence="7">
        <text>L-tyrosyl-[protein] + ATP = O-(5'-adenylyl)-L-tyrosyl-[protein] + diphosphate</text>
        <dbReference type="Rhea" id="RHEA:54288"/>
        <dbReference type="Rhea" id="RHEA-COMP:10136"/>
        <dbReference type="Rhea" id="RHEA-COMP:13846"/>
        <dbReference type="ChEBI" id="CHEBI:30616"/>
        <dbReference type="ChEBI" id="CHEBI:33019"/>
        <dbReference type="ChEBI" id="CHEBI:46858"/>
        <dbReference type="ChEBI" id="CHEBI:83624"/>
        <dbReference type="EC" id="2.7.7.108"/>
    </reaction>
</comment>